<dbReference type="GO" id="GO:0016887">
    <property type="term" value="F:ATP hydrolysis activity"/>
    <property type="evidence" value="ECO:0007669"/>
    <property type="project" value="InterPro"/>
</dbReference>
<proteinExistence type="predicted"/>
<feature type="non-terminal residue" evidence="2">
    <location>
        <position position="184"/>
    </location>
</feature>
<accession>S7RXY4</accession>
<dbReference type="AlphaFoldDB" id="S7RXY4"/>
<dbReference type="STRING" id="670483.S7RXY4"/>
<evidence type="ECO:0000313" key="3">
    <source>
        <dbReference type="Proteomes" id="UP000030669"/>
    </source>
</evidence>
<dbReference type="eggNOG" id="KOG0740">
    <property type="taxonomic scope" value="Eukaryota"/>
</dbReference>
<keyword evidence="2" id="KW-0378">Hydrolase</keyword>
<dbReference type="InterPro" id="IPR003959">
    <property type="entry name" value="ATPase_AAA_core"/>
</dbReference>
<dbReference type="Proteomes" id="UP000030669">
    <property type="component" value="Unassembled WGS sequence"/>
</dbReference>
<dbReference type="HOGENOM" id="CLU_004471_5_1_1"/>
<organism evidence="2 3">
    <name type="scientific">Gloeophyllum trabeum (strain ATCC 11539 / FP-39264 / Madison 617)</name>
    <name type="common">Brown rot fungus</name>
    <dbReference type="NCBI Taxonomy" id="670483"/>
    <lineage>
        <taxon>Eukaryota</taxon>
        <taxon>Fungi</taxon>
        <taxon>Dikarya</taxon>
        <taxon>Basidiomycota</taxon>
        <taxon>Agaricomycotina</taxon>
        <taxon>Agaricomycetes</taxon>
        <taxon>Gloeophyllales</taxon>
        <taxon>Gloeophyllaceae</taxon>
        <taxon>Gloeophyllum</taxon>
    </lineage>
</organism>
<gene>
    <name evidence="2" type="ORF">GLOTRDRAFT_21662</name>
</gene>
<dbReference type="Pfam" id="PF00004">
    <property type="entry name" value="AAA"/>
    <property type="match status" value="1"/>
</dbReference>
<protein>
    <submittedName>
        <fullName evidence="2">p-loop containing nucleoside triphosphate hydrolase protein</fullName>
    </submittedName>
</protein>
<name>S7RXY4_GLOTA</name>
<sequence length="184" mass="20643">DFVPGKGQGLIFNLHGPPGVGKTLTAEATSEVTGSPLYIMGVGDLGAELEALEKNLRKVFALAYRWKAVVLIDEADVFLEKRGLHGIERNAMVAVLLRQIEYYPGILFLTTNRIKVFDEAMMSRIHLSFYYPQLDVDARARLWKAFLSRTNLRILEEQSLVWLSKLPLNGREIKNIVKLSSAVA</sequence>
<evidence type="ECO:0000313" key="2">
    <source>
        <dbReference type="EMBL" id="EPQ59805.1"/>
    </source>
</evidence>
<dbReference type="PANTHER" id="PTHR46411:SF3">
    <property type="entry name" value="AAA+ ATPASE DOMAIN-CONTAINING PROTEIN"/>
    <property type="match status" value="1"/>
</dbReference>
<evidence type="ECO:0000259" key="1">
    <source>
        <dbReference type="SMART" id="SM00382"/>
    </source>
</evidence>
<dbReference type="GeneID" id="19305050"/>
<dbReference type="EMBL" id="KB469297">
    <property type="protein sequence ID" value="EPQ59805.1"/>
    <property type="molecule type" value="Genomic_DNA"/>
</dbReference>
<keyword evidence="3" id="KW-1185">Reference proteome</keyword>
<dbReference type="PANTHER" id="PTHR46411">
    <property type="entry name" value="FAMILY ATPASE, PUTATIVE-RELATED"/>
    <property type="match status" value="1"/>
</dbReference>
<dbReference type="KEGG" id="gtr:GLOTRDRAFT_21662"/>
<dbReference type="SUPFAM" id="SSF52540">
    <property type="entry name" value="P-loop containing nucleoside triphosphate hydrolases"/>
    <property type="match status" value="1"/>
</dbReference>
<dbReference type="RefSeq" id="XP_007861633.1">
    <property type="nucleotide sequence ID" value="XM_007863442.1"/>
</dbReference>
<dbReference type="GO" id="GO:0005524">
    <property type="term" value="F:ATP binding"/>
    <property type="evidence" value="ECO:0007669"/>
    <property type="project" value="InterPro"/>
</dbReference>
<dbReference type="InterPro" id="IPR003593">
    <property type="entry name" value="AAA+_ATPase"/>
</dbReference>
<feature type="domain" description="AAA+ ATPase" evidence="1">
    <location>
        <begin position="8"/>
        <end position="135"/>
    </location>
</feature>
<dbReference type="SMART" id="SM00382">
    <property type="entry name" value="AAA"/>
    <property type="match status" value="1"/>
</dbReference>
<feature type="non-terminal residue" evidence="2">
    <location>
        <position position="1"/>
    </location>
</feature>
<dbReference type="OrthoDB" id="10042665at2759"/>
<reference evidence="2 3" key="1">
    <citation type="journal article" date="2012" name="Science">
        <title>The Paleozoic origin of enzymatic lignin decomposition reconstructed from 31 fungal genomes.</title>
        <authorList>
            <person name="Floudas D."/>
            <person name="Binder M."/>
            <person name="Riley R."/>
            <person name="Barry K."/>
            <person name="Blanchette R.A."/>
            <person name="Henrissat B."/>
            <person name="Martinez A.T."/>
            <person name="Otillar R."/>
            <person name="Spatafora J.W."/>
            <person name="Yadav J.S."/>
            <person name="Aerts A."/>
            <person name="Benoit I."/>
            <person name="Boyd A."/>
            <person name="Carlson A."/>
            <person name="Copeland A."/>
            <person name="Coutinho P.M."/>
            <person name="de Vries R.P."/>
            <person name="Ferreira P."/>
            <person name="Findley K."/>
            <person name="Foster B."/>
            <person name="Gaskell J."/>
            <person name="Glotzer D."/>
            <person name="Gorecki P."/>
            <person name="Heitman J."/>
            <person name="Hesse C."/>
            <person name="Hori C."/>
            <person name="Igarashi K."/>
            <person name="Jurgens J.A."/>
            <person name="Kallen N."/>
            <person name="Kersten P."/>
            <person name="Kohler A."/>
            <person name="Kuees U."/>
            <person name="Kumar T.K.A."/>
            <person name="Kuo A."/>
            <person name="LaButti K."/>
            <person name="Larrondo L.F."/>
            <person name="Lindquist E."/>
            <person name="Ling A."/>
            <person name="Lombard V."/>
            <person name="Lucas S."/>
            <person name="Lundell T."/>
            <person name="Martin R."/>
            <person name="McLaughlin D.J."/>
            <person name="Morgenstern I."/>
            <person name="Morin E."/>
            <person name="Murat C."/>
            <person name="Nagy L.G."/>
            <person name="Nolan M."/>
            <person name="Ohm R.A."/>
            <person name="Patyshakuliyeva A."/>
            <person name="Rokas A."/>
            <person name="Ruiz-Duenas F.J."/>
            <person name="Sabat G."/>
            <person name="Salamov A."/>
            <person name="Samejima M."/>
            <person name="Schmutz J."/>
            <person name="Slot J.C."/>
            <person name="St John F."/>
            <person name="Stenlid J."/>
            <person name="Sun H."/>
            <person name="Sun S."/>
            <person name="Syed K."/>
            <person name="Tsang A."/>
            <person name="Wiebenga A."/>
            <person name="Young D."/>
            <person name="Pisabarro A."/>
            <person name="Eastwood D.C."/>
            <person name="Martin F."/>
            <person name="Cullen D."/>
            <person name="Grigoriev I.V."/>
            <person name="Hibbett D.S."/>
        </authorList>
    </citation>
    <scope>NUCLEOTIDE SEQUENCE [LARGE SCALE GENOMIC DNA]</scope>
    <source>
        <strain evidence="2 3">ATCC 11539</strain>
    </source>
</reference>
<dbReference type="OMA" id="WTTEFRR"/>
<dbReference type="Gene3D" id="3.40.50.300">
    <property type="entry name" value="P-loop containing nucleotide triphosphate hydrolases"/>
    <property type="match status" value="1"/>
</dbReference>
<dbReference type="CDD" id="cd19481">
    <property type="entry name" value="RecA-like_protease"/>
    <property type="match status" value="1"/>
</dbReference>
<dbReference type="InterPro" id="IPR027417">
    <property type="entry name" value="P-loop_NTPase"/>
</dbReference>